<feature type="domain" description="CobQ/CobB/MinD/ParA nucleotide binding" evidence="1">
    <location>
        <begin position="4"/>
        <end position="161"/>
    </location>
</feature>
<dbReference type="RefSeq" id="WP_174632007.1">
    <property type="nucleotide sequence ID" value="NZ_CP049074.1"/>
</dbReference>
<dbReference type="SUPFAM" id="SSF52540">
    <property type="entry name" value="P-loop containing nucleoside triphosphate hydrolases"/>
    <property type="match status" value="1"/>
</dbReference>
<dbReference type="KEGG" id="mten:GWK48_10245"/>
<dbReference type="EMBL" id="CP049074">
    <property type="protein sequence ID" value="QKR00716.1"/>
    <property type="molecule type" value="Genomic_DNA"/>
</dbReference>
<dbReference type="PANTHER" id="PTHR13696">
    <property type="entry name" value="P-LOOP CONTAINING NUCLEOSIDE TRIPHOSPHATE HYDROLASE"/>
    <property type="match status" value="1"/>
</dbReference>
<dbReference type="InterPro" id="IPR027417">
    <property type="entry name" value="P-loop_NTPase"/>
</dbReference>
<dbReference type="GeneID" id="55642326"/>
<dbReference type="Pfam" id="PF01656">
    <property type="entry name" value="CbiA"/>
    <property type="match status" value="1"/>
</dbReference>
<sequence length="259" mass="29021">MRLSILSAKGGVGKSTISLLLAKSLAELGERVMIMDRDPVASISMLLGARREGLVESLAQGREPTGFTLSSGNITVVKCFGQGPRYLLDLETVMKTPELSLKMQRKCEEVLSGDYSFFIVDNASFVMPQEPLVSLEFNTFLRLRPKEKVLRVYISDPSEYSLRVTEDYFKKLESLKPAGEPYAFIINLVPPFEDSIKASKKHLDSVISELELRDGFILPFIEELFQLSSPNVKVPREIEEFSRRLVKLRAVQEVGAGRA</sequence>
<reference evidence="2 3" key="1">
    <citation type="submission" date="2020-02" db="EMBL/GenBank/DDBJ databases">
        <title>Comparative genome analysis reveals the metabolism and evolution of the thermophilic archaeal genus Metallosphaera.</title>
        <authorList>
            <person name="Jiang C."/>
        </authorList>
    </citation>
    <scope>NUCLEOTIDE SEQUENCE [LARGE SCALE GENOMIC DNA]</scope>
    <source>
        <strain evidence="2 3">Ric-A</strain>
    </source>
</reference>
<dbReference type="AlphaFoldDB" id="A0A6N0NV75"/>
<evidence type="ECO:0000313" key="2">
    <source>
        <dbReference type="EMBL" id="QKR00716.1"/>
    </source>
</evidence>
<protein>
    <submittedName>
        <fullName evidence="2">ParA family protein</fullName>
    </submittedName>
</protein>
<dbReference type="InterPro" id="IPR050678">
    <property type="entry name" value="DNA_Partitioning_ATPase"/>
</dbReference>
<dbReference type="InterPro" id="IPR002586">
    <property type="entry name" value="CobQ/CobB/MinD/ParA_Nub-bd_dom"/>
</dbReference>
<evidence type="ECO:0000259" key="1">
    <source>
        <dbReference type="Pfam" id="PF01656"/>
    </source>
</evidence>
<evidence type="ECO:0000313" key="3">
    <source>
        <dbReference type="Proteomes" id="UP000509301"/>
    </source>
</evidence>
<dbReference type="Proteomes" id="UP000509301">
    <property type="component" value="Chromosome"/>
</dbReference>
<dbReference type="Gene3D" id="3.40.50.300">
    <property type="entry name" value="P-loop containing nucleotide triphosphate hydrolases"/>
    <property type="match status" value="1"/>
</dbReference>
<gene>
    <name evidence="2" type="ORF">GWK48_10245</name>
</gene>
<dbReference type="OrthoDB" id="36110at2157"/>
<organism evidence="2 3">
    <name type="scientific">Metallosphaera tengchongensis</name>
    <dbReference type="NCBI Taxonomy" id="1532350"/>
    <lineage>
        <taxon>Archaea</taxon>
        <taxon>Thermoproteota</taxon>
        <taxon>Thermoprotei</taxon>
        <taxon>Sulfolobales</taxon>
        <taxon>Sulfolobaceae</taxon>
        <taxon>Metallosphaera</taxon>
    </lineage>
</organism>
<dbReference type="CDD" id="cd02042">
    <property type="entry name" value="ParAB_family"/>
    <property type="match status" value="1"/>
</dbReference>
<dbReference type="PANTHER" id="PTHR13696:SF52">
    <property type="entry name" value="PARA FAMILY PROTEIN CT_582"/>
    <property type="match status" value="1"/>
</dbReference>
<name>A0A6N0NV75_9CREN</name>
<proteinExistence type="predicted"/>
<accession>A0A6N0NV75</accession>
<keyword evidence="3" id="KW-1185">Reference proteome</keyword>